<protein>
    <recommendedName>
        <fullName evidence="4">Secreted protein</fullName>
    </recommendedName>
</protein>
<keyword evidence="1" id="KW-0732">Signal</keyword>
<reference evidence="2 3" key="1">
    <citation type="journal article" date="2012" name="J. Bacteriol.">
        <title>Genome Sequence of Fibrella aestuarina BUZ 2T, a Filamentous Marine Bacterium.</title>
        <authorList>
            <person name="Filippini M."/>
            <person name="Qi W."/>
            <person name="Blom J."/>
            <person name="Goesmann A."/>
            <person name="Smits T.H."/>
            <person name="Bagheri H.C."/>
        </authorList>
    </citation>
    <scope>NUCLEOTIDE SEQUENCE [LARGE SCALE GENOMIC DNA]</scope>
    <source>
        <strain evidence="3">BUZ 2T</strain>
    </source>
</reference>
<sequence length="138" mass="16553">MKTNWIFATLFVLLATASMAQPGRRPAPDWGNDYREDVFRIERLDRIVNLNGGQKRELFRIEQFYDREFTLAPRYPDTYRQLMWRKSQDVLAVLSPRQRDRLFTFEQYRQYGGNQYNNGYNNGYGNRGNGQPGWGRRW</sequence>
<dbReference type="HOGENOM" id="CLU_1872364_0_0_10"/>
<dbReference type="OrthoDB" id="958085at2"/>
<dbReference type="AlphaFoldDB" id="I0K583"/>
<dbReference type="EMBL" id="HE796683">
    <property type="protein sequence ID" value="CCG99286.1"/>
    <property type="molecule type" value="Genomic_DNA"/>
</dbReference>
<proteinExistence type="predicted"/>
<organism evidence="2 3">
    <name type="scientific">Fibrella aestuarina BUZ 2</name>
    <dbReference type="NCBI Taxonomy" id="1166018"/>
    <lineage>
        <taxon>Bacteria</taxon>
        <taxon>Pseudomonadati</taxon>
        <taxon>Bacteroidota</taxon>
        <taxon>Cytophagia</taxon>
        <taxon>Cytophagales</taxon>
        <taxon>Spirosomataceae</taxon>
        <taxon>Fibrella</taxon>
    </lineage>
</organism>
<dbReference type="RefSeq" id="WP_015330385.1">
    <property type="nucleotide sequence ID" value="NC_020054.1"/>
</dbReference>
<accession>I0K583</accession>
<dbReference type="PATRIC" id="fig|1166018.3.peg.3005"/>
<evidence type="ECO:0008006" key="4">
    <source>
        <dbReference type="Google" id="ProtNLM"/>
    </source>
</evidence>
<evidence type="ECO:0000256" key="1">
    <source>
        <dbReference type="SAM" id="SignalP"/>
    </source>
</evidence>
<dbReference type="KEGG" id="fae:FAES_1276"/>
<evidence type="ECO:0000313" key="3">
    <source>
        <dbReference type="Proteomes" id="UP000011058"/>
    </source>
</evidence>
<keyword evidence="3" id="KW-1185">Reference proteome</keyword>
<evidence type="ECO:0000313" key="2">
    <source>
        <dbReference type="EMBL" id="CCG99286.1"/>
    </source>
</evidence>
<feature type="chain" id="PRO_5003631017" description="Secreted protein" evidence="1">
    <location>
        <begin position="21"/>
        <end position="138"/>
    </location>
</feature>
<feature type="signal peptide" evidence="1">
    <location>
        <begin position="1"/>
        <end position="20"/>
    </location>
</feature>
<gene>
    <name evidence="2" type="ORF">FAES_1276</name>
</gene>
<name>I0K583_9BACT</name>
<dbReference type="Proteomes" id="UP000011058">
    <property type="component" value="Chromosome"/>
</dbReference>